<dbReference type="EMBL" id="JANIAN010000043">
    <property type="protein sequence ID" value="MDD2109288.1"/>
    <property type="molecule type" value="Genomic_DNA"/>
</dbReference>
<evidence type="ECO:0000313" key="2">
    <source>
        <dbReference type="Proteomes" id="UP001150678"/>
    </source>
</evidence>
<protein>
    <submittedName>
        <fullName evidence="1">Uncharacterized protein</fullName>
    </submittedName>
</protein>
<dbReference type="RefSeq" id="WP_186618016.1">
    <property type="nucleotide sequence ID" value="NZ_JANIAN010000043.1"/>
</dbReference>
<gene>
    <name evidence="1" type="ORF">NP533_24195</name>
</gene>
<proteinExistence type="predicted"/>
<reference evidence="1" key="1">
    <citation type="submission" date="2022-07" db="EMBL/GenBank/DDBJ databases">
        <title>Multi-strain Analysis of Pseudomonas putida Reveals Metabolic and Genetic Diversity.</title>
        <authorList>
            <person name="Monk J.M."/>
        </authorList>
    </citation>
    <scope>NUCLEOTIDE SEQUENCE</scope>
    <source>
        <strain evidence="1">17514</strain>
    </source>
</reference>
<dbReference type="Proteomes" id="UP001150678">
    <property type="component" value="Unassembled WGS sequence"/>
</dbReference>
<evidence type="ECO:0000313" key="1">
    <source>
        <dbReference type="EMBL" id="MDD2109288.1"/>
    </source>
</evidence>
<comment type="caution">
    <text evidence="1">The sequence shown here is derived from an EMBL/GenBank/DDBJ whole genome shotgun (WGS) entry which is preliminary data.</text>
</comment>
<sequence>MTTYTHEQYAAISAAIAEGALSVRYADKSVTYRSLDEMLRIRKLMADELGLNANNDGGRRYASFSKGY</sequence>
<name>A0A9X4D7Y4_9PSED</name>
<organism evidence="1 2">
    <name type="scientific">Pseudomonas asiatica</name>
    <dbReference type="NCBI Taxonomy" id="2219225"/>
    <lineage>
        <taxon>Bacteria</taxon>
        <taxon>Pseudomonadati</taxon>
        <taxon>Pseudomonadota</taxon>
        <taxon>Gammaproteobacteria</taxon>
        <taxon>Pseudomonadales</taxon>
        <taxon>Pseudomonadaceae</taxon>
        <taxon>Pseudomonas</taxon>
    </lineage>
</organism>
<dbReference type="NCBIfam" id="NF047331">
    <property type="entry name" value="phage_HTJ"/>
    <property type="match status" value="1"/>
</dbReference>
<accession>A0A9X4D7Y4</accession>
<dbReference type="AlphaFoldDB" id="A0A9X4D7Y4"/>